<evidence type="ECO:0000256" key="6">
    <source>
        <dbReference type="ARBA" id="ARBA00023136"/>
    </source>
</evidence>
<dbReference type="NCBIfam" id="TIGR00427">
    <property type="entry name" value="NAAT family transporter"/>
    <property type="match status" value="1"/>
</dbReference>
<dbReference type="PANTHER" id="PTHR33508:SF1">
    <property type="entry name" value="UPF0056 MEMBRANE PROTEIN YHCE"/>
    <property type="match status" value="1"/>
</dbReference>
<evidence type="ECO:0000313" key="8">
    <source>
        <dbReference type="EMBL" id="NDU42961.1"/>
    </source>
</evidence>
<evidence type="ECO:0000256" key="1">
    <source>
        <dbReference type="ARBA" id="ARBA00004651"/>
    </source>
</evidence>
<comment type="similarity">
    <text evidence="2 7">Belongs to the UPF0056 (MarC) family.</text>
</comment>
<proteinExistence type="inferred from homology"/>
<comment type="subcellular location">
    <subcellularLocation>
        <location evidence="1 7">Cell membrane</location>
        <topology evidence="1 7">Multi-pass membrane protein</topology>
    </subcellularLocation>
</comment>
<dbReference type="InterPro" id="IPR002771">
    <property type="entry name" value="Multi_antbiot-R_MarC"/>
</dbReference>
<sequence length="210" mass="22560">MNSHSVEIAVRTLVTLFVLMDPVGIVPIFIALTKGQSVQQQEYAARHISFVVVLVLITSTIFGNDILDYFYIGVVEFKVSGGLLLLLMSIQMLMSENTSSAFLHSSQTSHGNGKLITPLGIPLLAGPGAIGTVIIYGHKAHDIVSYGFILFDVVIASLIAYITMRNAHHLAHFFGEIGIEILTKISGLILGAIAIRFICQGLVSLLPGLG</sequence>
<feature type="transmembrane region" description="Helical" evidence="7">
    <location>
        <begin position="12"/>
        <end position="32"/>
    </location>
</feature>
<dbReference type="RefSeq" id="WP_163098184.1">
    <property type="nucleotide sequence ID" value="NZ_CP127523.1"/>
</dbReference>
<dbReference type="PANTHER" id="PTHR33508">
    <property type="entry name" value="UPF0056 MEMBRANE PROTEIN YHCE"/>
    <property type="match status" value="1"/>
</dbReference>
<dbReference type="GO" id="GO:0005886">
    <property type="term" value="C:plasma membrane"/>
    <property type="evidence" value="ECO:0007669"/>
    <property type="project" value="UniProtKB-SubCell"/>
</dbReference>
<feature type="transmembrane region" description="Helical" evidence="7">
    <location>
        <begin position="115"/>
        <end position="137"/>
    </location>
</feature>
<keyword evidence="4 7" id="KW-0812">Transmembrane</keyword>
<organism evidence="8">
    <name type="scientific">Acidithiobacillus ferrianus</name>
    <dbReference type="NCBI Taxonomy" id="2678518"/>
    <lineage>
        <taxon>Bacteria</taxon>
        <taxon>Pseudomonadati</taxon>
        <taxon>Pseudomonadota</taxon>
        <taxon>Acidithiobacillia</taxon>
        <taxon>Acidithiobacillales</taxon>
        <taxon>Acidithiobacillaceae</taxon>
        <taxon>Acidithiobacillus</taxon>
    </lineage>
</organism>
<evidence type="ECO:0000256" key="4">
    <source>
        <dbReference type="ARBA" id="ARBA00022692"/>
    </source>
</evidence>
<feature type="transmembrane region" description="Helical" evidence="7">
    <location>
        <begin position="44"/>
        <end position="63"/>
    </location>
</feature>
<comment type="caution">
    <text evidence="7">Lacks conserved residue(s) required for the propagation of feature annotation.</text>
</comment>
<keyword evidence="5 7" id="KW-1133">Transmembrane helix</keyword>
<keyword evidence="6 7" id="KW-0472">Membrane</keyword>
<protein>
    <recommendedName>
        <fullName evidence="7">UPF0056 membrane protein</fullName>
    </recommendedName>
</protein>
<feature type="transmembrane region" description="Helical" evidence="7">
    <location>
        <begin position="143"/>
        <end position="164"/>
    </location>
</feature>
<evidence type="ECO:0000256" key="5">
    <source>
        <dbReference type="ARBA" id="ARBA00022989"/>
    </source>
</evidence>
<keyword evidence="3" id="KW-1003">Cell membrane</keyword>
<evidence type="ECO:0000256" key="2">
    <source>
        <dbReference type="ARBA" id="ARBA00009784"/>
    </source>
</evidence>
<reference evidence="8" key="1">
    <citation type="submission" date="2019-11" db="EMBL/GenBank/DDBJ databases">
        <title>Acidithiobacillus ferrianus sp. nov.: a facultatively anaerobic and extremely acidophilic chemolithoautotroph.</title>
        <authorList>
            <person name="Norris P.R."/>
            <person name="Falagan C."/>
            <person name="Moya-Beltran A."/>
            <person name="Castro M."/>
            <person name="Quatrini R."/>
            <person name="Johnson D.B."/>
        </authorList>
    </citation>
    <scope>NUCLEOTIDE SEQUENCE [LARGE SCALE GENOMIC DNA]</scope>
    <source>
        <strain evidence="8">MG</strain>
    </source>
</reference>
<accession>A0A845UAN2</accession>
<feature type="transmembrane region" description="Helical" evidence="7">
    <location>
        <begin position="69"/>
        <end position="94"/>
    </location>
</feature>
<dbReference type="Pfam" id="PF01914">
    <property type="entry name" value="MarC"/>
    <property type="match status" value="1"/>
</dbReference>
<name>A0A845UAN2_9PROT</name>
<dbReference type="EMBL" id="WNJL01000035">
    <property type="protein sequence ID" value="NDU42961.1"/>
    <property type="molecule type" value="Genomic_DNA"/>
</dbReference>
<evidence type="ECO:0000256" key="7">
    <source>
        <dbReference type="RuleBase" id="RU362048"/>
    </source>
</evidence>
<comment type="caution">
    <text evidence="8">The sequence shown here is derived from an EMBL/GenBank/DDBJ whole genome shotgun (WGS) entry which is preliminary data.</text>
</comment>
<dbReference type="AlphaFoldDB" id="A0A845UAN2"/>
<evidence type="ECO:0000256" key="3">
    <source>
        <dbReference type="ARBA" id="ARBA00022475"/>
    </source>
</evidence>
<gene>
    <name evidence="8" type="ORF">GL267_10035</name>
</gene>